<dbReference type="Proteomes" id="UP000198948">
    <property type="component" value="Unassembled WGS sequence"/>
</dbReference>
<dbReference type="InterPro" id="IPR050763">
    <property type="entry name" value="ABC_transporter_ATP-binding"/>
</dbReference>
<dbReference type="PANTHER" id="PTHR42711:SF5">
    <property type="entry name" value="ABC TRANSPORTER ATP-BINDING PROTEIN NATA"/>
    <property type="match status" value="1"/>
</dbReference>
<evidence type="ECO:0000313" key="6">
    <source>
        <dbReference type="EMBL" id="SES07634.1"/>
    </source>
</evidence>
<dbReference type="Pfam" id="PF00005">
    <property type="entry name" value="ABC_tran"/>
    <property type="match status" value="1"/>
</dbReference>
<dbReference type="AlphaFoldDB" id="A0A1H9UEP0"/>
<dbReference type="RefSeq" id="WP_092654116.1">
    <property type="nucleotide sequence ID" value="NZ_FOHA01000028.1"/>
</dbReference>
<dbReference type="SUPFAM" id="SSF52540">
    <property type="entry name" value="P-loop containing nucleoside triphosphate hydrolases"/>
    <property type="match status" value="1"/>
</dbReference>
<dbReference type="GO" id="GO:0016887">
    <property type="term" value="F:ATP hydrolysis activity"/>
    <property type="evidence" value="ECO:0007669"/>
    <property type="project" value="InterPro"/>
</dbReference>
<organism evidence="6 7">
    <name type="scientific">Isobaculum melis</name>
    <dbReference type="NCBI Taxonomy" id="142588"/>
    <lineage>
        <taxon>Bacteria</taxon>
        <taxon>Bacillati</taxon>
        <taxon>Bacillota</taxon>
        <taxon>Bacilli</taxon>
        <taxon>Lactobacillales</taxon>
        <taxon>Carnobacteriaceae</taxon>
        <taxon>Isobaculum</taxon>
    </lineage>
</organism>
<dbReference type="InterPro" id="IPR003593">
    <property type="entry name" value="AAA+_ATPase"/>
</dbReference>
<evidence type="ECO:0000259" key="5">
    <source>
        <dbReference type="PROSITE" id="PS50893"/>
    </source>
</evidence>
<keyword evidence="7" id="KW-1185">Reference proteome</keyword>
<sequence length="242" mass="27884">MEMIKVKDLHKNYGAKQVLKGIEFQAKEGEIIGIIGRNGVGKSTFLEILMLLKKYKDGDVQLFGKDIQNLSITDEKVMKKKISAVLQPTQFYKKLRVKELLELFAKYYQCSENVAEVIENFELEEQLKTFFDNLSGGWKQRVSLAIAFLSRPKLVILDEPTTGLDPHMKEVLWDNIRGYSERYQTTVILSTHSMEEVELYCDKVMLIEDGQSVFFDTPQNILATGYENMNQFYLQNTKKGGK</sequence>
<dbReference type="PANTHER" id="PTHR42711">
    <property type="entry name" value="ABC TRANSPORTER ATP-BINDING PROTEIN"/>
    <property type="match status" value="1"/>
</dbReference>
<dbReference type="InterPro" id="IPR017871">
    <property type="entry name" value="ABC_transporter-like_CS"/>
</dbReference>
<evidence type="ECO:0000256" key="1">
    <source>
        <dbReference type="ARBA" id="ARBA00005417"/>
    </source>
</evidence>
<name>A0A1H9UEP0_9LACT</name>
<reference evidence="6 7" key="1">
    <citation type="submission" date="2016-10" db="EMBL/GenBank/DDBJ databases">
        <authorList>
            <person name="de Groot N.N."/>
        </authorList>
    </citation>
    <scope>NUCLEOTIDE SEQUENCE [LARGE SCALE GENOMIC DNA]</scope>
    <source>
        <strain evidence="6 7">DSM 13760</strain>
    </source>
</reference>
<evidence type="ECO:0000256" key="4">
    <source>
        <dbReference type="ARBA" id="ARBA00022840"/>
    </source>
</evidence>
<dbReference type="GO" id="GO:0005524">
    <property type="term" value="F:ATP binding"/>
    <property type="evidence" value="ECO:0007669"/>
    <property type="project" value="UniProtKB-KW"/>
</dbReference>
<dbReference type="InterPro" id="IPR027417">
    <property type="entry name" value="P-loop_NTPase"/>
</dbReference>
<accession>A0A1H9UEP0</accession>
<evidence type="ECO:0000256" key="3">
    <source>
        <dbReference type="ARBA" id="ARBA00022741"/>
    </source>
</evidence>
<evidence type="ECO:0000256" key="2">
    <source>
        <dbReference type="ARBA" id="ARBA00022448"/>
    </source>
</evidence>
<dbReference type="SMART" id="SM00382">
    <property type="entry name" value="AAA"/>
    <property type="match status" value="1"/>
</dbReference>
<evidence type="ECO:0000313" key="7">
    <source>
        <dbReference type="Proteomes" id="UP000198948"/>
    </source>
</evidence>
<keyword evidence="4 6" id="KW-0067">ATP-binding</keyword>
<proteinExistence type="inferred from homology"/>
<dbReference type="CDD" id="cd03230">
    <property type="entry name" value="ABC_DR_subfamily_A"/>
    <property type="match status" value="1"/>
</dbReference>
<keyword evidence="2" id="KW-0813">Transport</keyword>
<dbReference type="PROSITE" id="PS00211">
    <property type="entry name" value="ABC_TRANSPORTER_1"/>
    <property type="match status" value="1"/>
</dbReference>
<dbReference type="OrthoDB" id="9804819at2"/>
<dbReference type="Gene3D" id="3.40.50.300">
    <property type="entry name" value="P-loop containing nucleotide triphosphate hydrolases"/>
    <property type="match status" value="1"/>
</dbReference>
<dbReference type="PROSITE" id="PS50893">
    <property type="entry name" value="ABC_TRANSPORTER_2"/>
    <property type="match status" value="1"/>
</dbReference>
<dbReference type="EMBL" id="FOHA01000028">
    <property type="protein sequence ID" value="SES07634.1"/>
    <property type="molecule type" value="Genomic_DNA"/>
</dbReference>
<dbReference type="STRING" id="142588.SAMN04488559_1284"/>
<keyword evidence="3" id="KW-0547">Nucleotide-binding</keyword>
<protein>
    <submittedName>
        <fullName evidence="6">ABC-2 type transport system ATP-binding protein</fullName>
    </submittedName>
</protein>
<gene>
    <name evidence="6" type="ORF">SAMN04488559_1284</name>
</gene>
<comment type="similarity">
    <text evidence="1">Belongs to the ABC transporter superfamily.</text>
</comment>
<feature type="domain" description="ABC transporter" evidence="5">
    <location>
        <begin position="4"/>
        <end position="234"/>
    </location>
</feature>
<dbReference type="InterPro" id="IPR003439">
    <property type="entry name" value="ABC_transporter-like_ATP-bd"/>
</dbReference>